<dbReference type="AlphaFoldDB" id="A0A9W4WN58"/>
<gene>
    <name evidence="1" type="ORF">FWILDA_LOCUS6304</name>
</gene>
<protein>
    <submittedName>
        <fullName evidence="1">3841_t:CDS:1</fullName>
    </submittedName>
</protein>
<dbReference type="EMBL" id="CAMKVN010001126">
    <property type="protein sequence ID" value="CAI2173868.1"/>
    <property type="molecule type" value="Genomic_DNA"/>
</dbReference>
<dbReference type="OrthoDB" id="2371300at2759"/>
<sequence length="90" mass="10176">MTSEIITSDVTALIILLSLGFITSEKIINASQTISAEVLAFSQPNKMVIPYDAYTPYINVALKEYSYLFSYNNDRHNNGANPHFMNKKLR</sequence>
<name>A0A9W4WN58_9GLOM</name>
<proteinExistence type="predicted"/>
<comment type="caution">
    <text evidence="1">The sequence shown here is derived from an EMBL/GenBank/DDBJ whole genome shotgun (WGS) entry which is preliminary data.</text>
</comment>
<evidence type="ECO:0000313" key="1">
    <source>
        <dbReference type="EMBL" id="CAI2173868.1"/>
    </source>
</evidence>
<evidence type="ECO:0000313" key="2">
    <source>
        <dbReference type="Proteomes" id="UP001153678"/>
    </source>
</evidence>
<dbReference type="Proteomes" id="UP001153678">
    <property type="component" value="Unassembled WGS sequence"/>
</dbReference>
<reference evidence="1" key="1">
    <citation type="submission" date="2022-08" db="EMBL/GenBank/DDBJ databases">
        <authorList>
            <person name="Kallberg Y."/>
            <person name="Tangrot J."/>
            <person name="Rosling A."/>
        </authorList>
    </citation>
    <scope>NUCLEOTIDE SEQUENCE</scope>
    <source>
        <strain evidence="1">Wild A</strain>
    </source>
</reference>
<accession>A0A9W4WN58</accession>
<organism evidence="1 2">
    <name type="scientific">Funneliformis geosporum</name>
    <dbReference type="NCBI Taxonomy" id="1117311"/>
    <lineage>
        <taxon>Eukaryota</taxon>
        <taxon>Fungi</taxon>
        <taxon>Fungi incertae sedis</taxon>
        <taxon>Mucoromycota</taxon>
        <taxon>Glomeromycotina</taxon>
        <taxon>Glomeromycetes</taxon>
        <taxon>Glomerales</taxon>
        <taxon>Glomeraceae</taxon>
        <taxon>Funneliformis</taxon>
    </lineage>
</organism>
<keyword evidence="2" id="KW-1185">Reference proteome</keyword>